<evidence type="ECO:0000256" key="4">
    <source>
        <dbReference type="SAM" id="MobiDB-lite"/>
    </source>
</evidence>
<dbReference type="InterPro" id="IPR000409">
    <property type="entry name" value="BEACH_dom"/>
</dbReference>
<feature type="repeat" description="WD" evidence="3">
    <location>
        <begin position="2540"/>
        <end position="2581"/>
    </location>
</feature>
<dbReference type="EMBL" id="BDSP01000259">
    <property type="protein sequence ID" value="GAX27584.1"/>
    <property type="molecule type" value="Genomic_DNA"/>
</dbReference>
<dbReference type="PROSITE" id="PS50082">
    <property type="entry name" value="WD_REPEATS_2"/>
    <property type="match status" value="1"/>
</dbReference>
<evidence type="ECO:0000259" key="6">
    <source>
        <dbReference type="PROSITE" id="PS51783"/>
    </source>
</evidence>
<dbReference type="InParanoid" id="A0A1Z5KMM9"/>
<feature type="region of interest" description="Disordered" evidence="4">
    <location>
        <begin position="243"/>
        <end position="269"/>
    </location>
</feature>
<dbReference type="SUPFAM" id="SSF50978">
    <property type="entry name" value="WD40 repeat-like"/>
    <property type="match status" value="1"/>
</dbReference>
<dbReference type="PROSITE" id="PS51783">
    <property type="entry name" value="PH_BEACH"/>
    <property type="match status" value="1"/>
</dbReference>
<dbReference type="Gene3D" id="2.130.10.10">
    <property type="entry name" value="YVTN repeat-like/Quinoprotein amine dehydrogenase"/>
    <property type="match status" value="2"/>
</dbReference>
<dbReference type="Gene3D" id="1.10.1540.10">
    <property type="entry name" value="BEACH domain"/>
    <property type="match status" value="1"/>
</dbReference>
<dbReference type="Proteomes" id="UP000198406">
    <property type="component" value="Unassembled WGS sequence"/>
</dbReference>
<gene>
    <name evidence="7" type="ORF">FisN_13Hh328</name>
</gene>
<dbReference type="FunFam" id="1.10.1540.10:FF:000001">
    <property type="entry name" value="neurobeachin isoform X1"/>
    <property type="match status" value="1"/>
</dbReference>
<comment type="caution">
    <text evidence="7">The sequence shown here is derived from an EMBL/GenBank/DDBJ whole genome shotgun (WGS) entry which is preliminary data.</text>
</comment>
<reference evidence="7 8" key="1">
    <citation type="journal article" date="2015" name="Plant Cell">
        <title>Oil accumulation by the oleaginous diatom Fistulifera solaris as revealed by the genome and transcriptome.</title>
        <authorList>
            <person name="Tanaka T."/>
            <person name="Maeda Y."/>
            <person name="Veluchamy A."/>
            <person name="Tanaka M."/>
            <person name="Abida H."/>
            <person name="Marechal E."/>
            <person name="Bowler C."/>
            <person name="Muto M."/>
            <person name="Sunaga Y."/>
            <person name="Tanaka M."/>
            <person name="Yoshino T."/>
            <person name="Taniguchi T."/>
            <person name="Fukuda Y."/>
            <person name="Nemoto M."/>
            <person name="Matsumoto M."/>
            <person name="Wong P.S."/>
            <person name="Aburatani S."/>
            <person name="Fujibuchi W."/>
        </authorList>
    </citation>
    <scope>NUCLEOTIDE SEQUENCE [LARGE SCALE GENOMIC DNA]</scope>
    <source>
        <strain evidence="7 8">JPCC DA0580</strain>
    </source>
</reference>
<proteinExistence type="predicted"/>
<evidence type="ECO:0000256" key="3">
    <source>
        <dbReference type="PROSITE-ProRule" id="PRU00221"/>
    </source>
</evidence>
<dbReference type="InterPro" id="IPR036372">
    <property type="entry name" value="BEACH_dom_sf"/>
</dbReference>
<dbReference type="InterPro" id="IPR031570">
    <property type="entry name" value="NBEA/BDCP_DUF4704"/>
</dbReference>
<dbReference type="Pfam" id="PF15787">
    <property type="entry name" value="DUF4704"/>
    <property type="match status" value="1"/>
</dbReference>
<feature type="compositionally biased region" description="Basic and acidic residues" evidence="4">
    <location>
        <begin position="27"/>
        <end position="37"/>
    </location>
</feature>
<protein>
    <submittedName>
        <fullName evidence="7">Uncharacterized protein</fullName>
    </submittedName>
</protein>
<dbReference type="SMART" id="SM01026">
    <property type="entry name" value="Beach"/>
    <property type="match status" value="1"/>
</dbReference>
<evidence type="ECO:0000256" key="2">
    <source>
        <dbReference type="ARBA" id="ARBA00022737"/>
    </source>
</evidence>
<dbReference type="InterPro" id="IPR015943">
    <property type="entry name" value="WD40/YVTN_repeat-like_dom_sf"/>
</dbReference>
<dbReference type="Pfam" id="PF02138">
    <property type="entry name" value="Beach"/>
    <property type="match status" value="1"/>
</dbReference>
<sequence>MDSSKQQRQSLPSKSESVVQHEEEDELTHRDGRSSSDRCMEDSFVEVFEDGVQPVSFPSELIDASLKQQSSIANTEVVNGSSENLAKLSLSGSYRGCFQPVRAASFTAHSVEDNHIVDSSQPESVSTSSLRCLLEEYIPFTNIPADPADEYTTEARVLGEIFAEVLVPVLPLDVVKATLDQERLCTPVKVDLPDVTIAMQPNRIRALLTARANNSFLLQQLPEHFSKAFLRILTRVLSHETDDEYDQGEGHKGPVVLNPPPLADHSTVRPHTRYNVARLQCSWPGENRPAISDLLRLVEAASPGKLSRPLARLLGLFAIGGGTARQLREWMNLTQKQSLGGHARLALVQALRTAALGSSRSHVLKSSPRHFFCFEQSEGLQKTIHGLPHWPFRNDFGMALWFRAERFDGNPILFSARSDDGGGIAVSLEKVDNPISQACTIIVSIFDSNTDEPAHQLKVNGYVMLPRVWYHLAIRHSQSRLKGVFSLGARYQISILIDGKTMTTNDLPFPKVSRADFDDHSSSILNLRKISTTQSRLNMKLCLGKDFDGETGALYLFNDSVSDASFRALFDATGGKAGALRKLSGTHESWDAKASSLVRESRVLDDNNLEDFVPKSRKRRMCRDNALSVIDIEIDYADDKDDFEVPIALQKSAFASKIFASWDPKRVVGKQVIELRMGAHADIKSTRSWSLSGLPGVIKSLGGVQTVLPIMKSFVSLNSELGVDGGTLACILPSLFEMMYAFINDDSDNAGELLRCGGIDIIADLLTTSKKVVTTKVFNDSTNSLYGSVCSDVKVSTHLVQSLVRLQSCCTNNFALEAKILSRLIFNVSLWLDGSSLMDASGLHKIILPVLSQITRSSPETVRDCVKIKDLVIGLSASISSATEPHENAIERPDHIVSKTILGIIYSILSVSVTVKDLSPLLNFIASIVAQREDGKGSLSWSTKENAVGACIALLFLFKQRPIVSGLFESFAQCCGSVHNGAAWIVCSLINVDDDEIRALGIRTLDAYLKLTSKGPDDVLSLGTNMVQGRDDATNGNEVTVNAIRASNRIRERLAQSLTAMGATGRMSTPASPRVVYKFVWHVLKSRRYQLSHFTSIALLHMSTDDDNLQSASTTEPSFDKDCLIAPIHGPQPGYFLCLDWVRNIFTEKGELISKSFVNPLATGLILRLLRFLTEDQKDEWIHVLFSLANASRKNVALLASLPDWEPPMFQLISDTMESVRRTSLRRMQDEDTSDSANRFVARLDVVLDIYSALLGHLLRAGTEKVVDTVEKTASLERTCVNGTEVLLMILSRFCSNLFDYGVILEIGSFSAEAWKDIDLDHDSLPLKQSAKIVTDAITNQGTKQGLDMVTAVRTWRSLRHLAEVIVAMTIKSSLGTVEMFDYRIQRAAAVDSVTGGLHGFRLPDGRLHGISAENFSRYSESEPTSSAEECKAAKIRLSVSLSAQILVLLDAFLFPDSLENVSPIPKMNYLALVKNSESRLGSSQGPLVSSAMRLSFVLLALLEPCSVKFLQCVSRLHTLIDWALELVGDGAVAGHGQPTSTFQQGVAHIDRLLLAALLHSHRALARSVALLSEIEFSFTGKYFENRESQKKHHRRLLRSTKKLYEIVSEIFQRRNDLFKAALSNEAYEALLSSLLESGSNDNSTKDQSIRTFLKSKWVKGFQDVENRFDLAIPEQVSIAAHDGASGNGTTMQGLLAIEQFSKESHDILVDFEKALDDCFTSYLESQRKWTETDAVRDIEYDGDIILKRLSEKYKSDFLDVSRDAASRRSAAEQRWKTIERLVMDPWREPKHWMIPKWTDRMGRKQILMENSDFDSHLDARYDTTEDEVKAIFGDDKTSERSLTEVMRRNADAFNVSDGHVDEEPLDDDCLLASDGESTVLESMSETSEALDDVEEIKVTESKMMQDAEIDASWDKISSEELDGDEDGDIDGWAKNYIWSHNESVVGRFDPVMIISLQSYIEGTLLMTTDSLYFLPSSAEINIMTKEFIERLDADSSRGKRWKLAQLTEIHGRRYLLKHQAVELFFADMTDLLLNFPSGPRERDRFHTKLRSYCKLPMLWSPKTLNPRTVFRKSKMTDLWKKRKISTFEYLIAINRMAGRSFNDLANYPVFPWVLADYTSESINLDDSRVYRDLTKPIGALNQERLVQLLERYSELEAFGFTEAEKFLYGSHYSSPGIVLHFLMRQEPFTTMHIQLQSGRFDCADRLFLDVASSWKSCMTSSSDMKELVPEFYYLPEMFLNTNGFPLGRTQSGHLVNDVGLPPWAKGSAYEFVRINRLALESEYVSQNLSHWIDLVFGFKQRGPEAEAAHNIFHHLSYEGSVDLDKIASQVDREAAESHIQNFGQTPCQLIALDPHPTRGPSEECWKPLISDTTIAGRLKCYTPSKQFANMRSEYAKGAVVKLLVLADAVYGIYADMSIGSYRWNPKSKDNRLRMDRLRPLPARELSTSRLSLKKGSEISSAAMESRYAIGPSSFALAMTGVSKEDLRKNSVIPSNILMSHGTNNVASLEGRFFMASSIYWDETIKIHSADGFRVVASETGGHNGPIRVVATGDGGGIVASGGEDATVRIWVLDDSDLANALCDTYVQTALGPPSDGEHLLRCCHVLWGHDSPITSLALNSDLDAVVSGSQTGRICIHSVHRGEFIRSFTPPVLTKSANGTIAVGSIALGNSGLLVVHCEDHSLHTFTLNAVRLASRRTGEKFHDMRLCSNDQFLITGGEACQVKVWTVPELRVCAVLDLAKHGPIRCIGFTPEDLNPAEQFLFIGSDDGMITIVDNDHFGKSNGSEQF</sequence>
<dbReference type="SUPFAM" id="SSF50729">
    <property type="entry name" value="PH domain-like"/>
    <property type="match status" value="1"/>
</dbReference>
<feature type="compositionally biased region" description="Polar residues" evidence="4">
    <location>
        <begin position="1"/>
        <end position="18"/>
    </location>
</feature>
<dbReference type="PANTHER" id="PTHR13743:SF112">
    <property type="entry name" value="BEACH DOMAIN-CONTAINING PROTEIN"/>
    <property type="match status" value="1"/>
</dbReference>
<feature type="region of interest" description="Disordered" evidence="4">
    <location>
        <begin position="1"/>
        <end position="37"/>
    </location>
</feature>
<organism evidence="7 8">
    <name type="scientific">Fistulifera solaris</name>
    <name type="common">Oleaginous diatom</name>
    <dbReference type="NCBI Taxonomy" id="1519565"/>
    <lineage>
        <taxon>Eukaryota</taxon>
        <taxon>Sar</taxon>
        <taxon>Stramenopiles</taxon>
        <taxon>Ochrophyta</taxon>
        <taxon>Bacillariophyta</taxon>
        <taxon>Bacillariophyceae</taxon>
        <taxon>Bacillariophycidae</taxon>
        <taxon>Naviculales</taxon>
        <taxon>Naviculaceae</taxon>
        <taxon>Fistulifera</taxon>
    </lineage>
</organism>
<dbReference type="InterPro" id="IPR036322">
    <property type="entry name" value="WD40_repeat_dom_sf"/>
</dbReference>
<dbReference type="PANTHER" id="PTHR13743">
    <property type="entry name" value="BEIGE/BEACH-RELATED"/>
    <property type="match status" value="1"/>
</dbReference>
<feature type="domain" description="BEACH" evidence="5">
    <location>
        <begin position="2065"/>
        <end position="2359"/>
    </location>
</feature>
<dbReference type="GO" id="GO:0016020">
    <property type="term" value="C:membrane"/>
    <property type="evidence" value="ECO:0007669"/>
    <property type="project" value="TreeGrafter"/>
</dbReference>
<dbReference type="GO" id="GO:0008104">
    <property type="term" value="P:intracellular protein localization"/>
    <property type="evidence" value="ECO:0007669"/>
    <property type="project" value="TreeGrafter"/>
</dbReference>
<name>A0A1Z5KMM9_FISSO</name>
<dbReference type="Pfam" id="PF20426">
    <property type="entry name" value="NBCH_WD40"/>
    <property type="match status" value="1"/>
</dbReference>
<dbReference type="InterPro" id="IPR001680">
    <property type="entry name" value="WD40_rpt"/>
</dbReference>
<dbReference type="OrthoDB" id="26681at2759"/>
<dbReference type="SUPFAM" id="SSF48371">
    <property type="entry name" value="ARM repeat"/>
    <property type="match status" value="1"/>
</dbReference>
<accession>A0A1Z5KMM9</accession>
<dbReference type="PROSITE" id="PS50294">
    <property type="entry name" value="WD_REPEATS_REGION"/>
    <property type="match status" value="1"/>
</dbReference>
<dbReference type="InterPro" id="IPR023362">
    <property type="entry name" value="PH-BEACH_dom"/>
</dbReference>
<feature type="domain" description="BEACH-type PH" evidence="6">
    <location>
        <begin position="1941"/>
        <end position="2051"/>
    </location>
</feature>
<dbReference type="SUPFAM" id="SSF81837">
    <property type="entry name" value="BEACH domain"/>
    <property type="match status" value="1"/>
</dbReference>
<dbReference type="PROSITE" id="PS50197">
    <property type="entry name" value="BEACH"/>
    <property type="match status" value="1"/>
</dbReference>
<dbReference type="InterPro" id="IPR050865">
    <property type="entry name" value="BEACH_Domain"/>
</dbReference>
<keyword evidence="8" id="KW-1185">Reference proteome</keyword>
<dbReference type="CDD" id="cd01201">
    <property type="entry name" value="PH_BEACH"/>
    <property type="match status" value="1"/>
</dbReference>
<dbReference type="InterPro" id="IPR011993">
    <property type="entry name" value="PH-like_dom_sf"/>
</dbReference>
<evidence type="ECO:0000313" key="7">
    <source>
        <dbReference type="EMBL" id="GAX27584.1"/>
    </source>
</evidence>
<dbReference type="GO" id="GO:0019901">
    <property type="term" value="F:protein kinase binding"/>
    <property type="evidence" value="ECO:0007669"/>
    <property type="project" value="TreeGrafter"/>
</dbReference>
<dbReference type="Gene3D" id="2.30.29.30">
    <property type="entry name" value="Pleckstrin-homology domain (PH domain)/Phosphotyrosine-binding domain (PTB)"/>
    <property type="match status" value="1"/>
</dbReference>
<dbReference type="InterPro" id="IPR046851">
    <property type="entry name" value="NBCH_WD40"/>
</dbReference>
<dbReference type="CDD" id="cd06071">
    <property type="entry name" value="Beach"/>
    <property type="match status" value="1"/>
</dbReference>
<dbReference type="GO" id="GO:0005829">
    <property type="term" value="C:cytosol"/>
    <property type="evidence" value="ECO:0007669"/>
    <property type="project" value="TreeGrafter"/>
</dbReference>
<evidence type="ECO:0000256" key="1">
    <source>
        <dbReference type="ARBA" id="ARBA00022574"/>
    </source>
</evidence>
<dbReference type="SMART" id="SM00320">
    <property type="entry name" value="WD40"/>
    <property type="match status" value="4"/>
</dbReference>
<keyword evidence="1 3" id="KW-0853">WD repeat</keyword>
<evidence type="ECO:0000313" key="8">
    <source>
        <dbReference type="Proteomes" id="UP000198406"/>
    </source>
</evidence>
<keyword evidence="2" id="KW-0677">Repeat</keyword>
<evidence type="ECO:0000259" key="5">
    <source>
        <dbReference type="PROSITE" id="PS50197"/>
    </source>
</evidence>
<dbReference type="InterPro" id="IPR016024">
    <property type="entry name" value="ARM-type_fold"/>
</dbReference>
<dbReference type="Pfam" id="PF14844">
    <property type="entry name" value="PH_BEACH"/>
    <property type="match status" value="1"/>
</dbReference>